<feature type="compositionally biased region" description="Low complexity" evidence="1">
    <location>
        <begin position="409"/>
        <end position="420"/>
    </location>
</feature>
<dbReference type="Pfam" id="PF13845">
    <property type="entry name" value="Septum_form"/>
    <property type="match status" value="1"/>
</dbReference>
<feature type="region of interest" description="Disordered" evidence="1">
    <location>
        <begin position="368"/>
        <end position="420"/>
    </location>
</feature>
<dbReference type="Proteomes" id="UP000595198">
    <property type="component" value="Chromosome"/>
</dbReference>
<evidence type="ECO:0000313" key="5">
    <source>
        <dbReference type="Proteomes" id="UP000594774"/>
    </source>
</evidence>
<feature type="region of interest" description="Disordered" evidence="1">
    <location>
        <begin position="18"/>
        <end position="54"/>
    </location>
</feature>
<feature type="compositionally biased region" description="Gly residues" evidence="1">
    <location>
        <begin position="388"/>
        <end position="408"/>
    </location>
</feature>
<organism evidence="3 5">
    <name type="scientific">Corynebacterium amycolatum</name>
    <dbReference type="NCBI Taxonomy" id="43765"/>
    <lineage>
        <taxon>Bacteria</taxon>
        <taxon>Bacillati</taxon>
        <taxon>Actinomycetota</taxon>
        <taxon>Actinomycetes</taxon>
        <taxon>Mycobacteriales</taxon>
        <taxon>Corynebacteriaceae</taxon>
        <taxon>Corynebacterium</taxon>
    </lineage>
</organism>
<sequence>MHNGVTMADDNMNQDRAHAAATDTDSGAGTGADVSAGASSAASNDANASNNSRGSWGMRALSTAMLVGAAGMAFALQAGVIEPPSGPLGGKGSSASASSSTTTTIVDKETTAFTSATTGNCLDWNLAEDLNVSDFRVVPCEQPHAYEVAKKLNLADYEEHPGQYAKTANYPTADNLVALQNGVCRNTVTEYLGGKYDPDGRFITAPIIPSPSQWEKGDRTFLCGIQVVDEDGNTAHMSGPAAGQDQSRVFEGGRCVTLDENGAIRQVPCVEDHMMESTGIVNLRDHFGDNVPTDQEQNDVLAEQCVTLAQNYLGGDDPLYNSTLLPFWTSLSQESLNAGSRSVNCWLIKDNGQGGFSTLNGHANESFTIDGQPPVAPPPRNPLREEQGGAGAGAGTGEVGADGTGAGAGAADDAVAPAGQ</sequence>
<protein>
    <submittedName>
        <fullName evidence="3">Septum formation family protein</fullName>
    </submittedName>
</protein>
<evidence type="ECO:0000313" key="6">
    <source>
        <dbReference type="Proteomes" id="UP000595198"/>
    </source>
</evidence>
<evidence type="ECO:0000256" key="1">
    <source>
        <dbReference type="SAM" id="MobiDB-lite"/>
    </source>
</evidence>
<evidence type="ECO:0000313" key="4">
    <source>
        <dbReference type="EMBL" id="QQB83163.1"/>
    </source>
</evidence>
<dbReference type="EMBL" id="CP065628">
    <property type="protein sequence ID" value="QPR32033.1"/>
    <property type="molecule type" value="Genomic_DNA"/>
</dbReference>
<dbReference type="EMBL" id="CP066023">
    <property type="protein sequence ID" value="QQB83163.1"/>
    <property type="molecule type" value="Genomic_DNA"/>
</dbReference>
<feature type="domain" description="Septum formation-related" evidence="2">
    <location>
        <begin position="118"/>
        <end position="345"/>
    </location>
</feature>
<feature type="compositionally biased region" description="Low complexity" evidence="1">
    <location>
        <begin position="19"/>
        <end position="54"/>
    </location>
</feature>
<reference evidence="5 6" key="1">
    <citation type="submission" date="2020-12" db="EMBL/GenBank/DDBJ databases">
        <title>FDA dAtabase for Regulatory Grade micrObial Sequences (FDA-ARGOS): Supporting development and validation of Infectious Disease Dx tests.</title>
        <authorList>
            <person name="Sproer C."/>
            <person name="Gronow S."/>
            <person name="Severitt S."/>
            <person name="Schroder I."/>
            <person name="Tallon L."/>
            <person name="Sadzewicz L."/>
            <person name="Zhao X."/>
            <person name="Boylan J."/>
            <person name="Ott S."/>
            <person name="Bowen H."/>
            <person name="Vavikolanu K."/>
            <person name="Mehta A."/>
            <person name="Aluvathingal J."/>
            <person name="Nadendla S."/>
            <person name="Lowell S."/>
            <person name="Myers T."/>
            <person name="Yan Y."/>
            <person name="Sichtig H."/>
        </authorList>
    </citation>
    <scope>NUCLEOTIDE SEQUENCE [LARGE SCALE GENOMIC DNA]</scope>
    <source>
        <strain evidence="3 5">FDAARGOS_938</strain>
        <strain evidence="4 6">FDAARGOS_991</strain>
    </source>
</reference>
<dbReference type="Proteomes" id="UP000594774">
    <property type="component" value="Chromosome"/>
</dbReference>
<gene>
    <name evidence="3" type="ORF">I6G95_02105</name>
    <name evidence="4" type="ORF">I6H48_02705</name>
</gene>
<dbReference type="AlphaFoldDB" id="A0AB37GLM0"/>
<name>A0AB37GLM0_CORAY</name>
<evidence type="ECO:0000313" key="3">
    <source>
        <dbReference type="EMBL" id="QPR32033.1"/>
    </source>
</evidence>
<proteinExistence type="predicted"/>
<evidence type="ECO:0000259" key="2">
    <source>
        <dbReference type="Pfam" id="PF13845"/>
    </source>
</evidence>
<keyword evidence="6" id="KW-1185">Reference proteome</keyword>
<accession>A0AB37GLM0</accession>
<dbReference type="InterPro" id="IPR026004">
    <property type="entry name" value="Septum_form"/>
</dbReference>